<reference evidence="5" key="1">
    <citation type="submission" date="2014-10" db="EMBL/GenBank/DDBJ databases">
        <authorList>
            <person name="King R."/>
        </authorList>
    </citation>
    <scope>NUCLEOTIDE SEQUENCE [LARGE SCALE GENOMIC DNA]</scope>
    <source>
        <strain evidence="5">A3/5</strain>
    </source>
</reference>
<accession>A0A2L2SQQ4</accession>
<proteinExistence type="predicted"/>
<feature type="region of interest" description="Disordered" evidence="2">
    <location>
        <begin position="160"/>
        <end position="200"/>
    </location>
</feature>
<keyword evidence="1" id="KW-0175">Coiled coil</keyword>
<feature type="region of interest" description="Disordered" evidence="2">
    <location>
        <begin position="339"/>
        <end position="371"/>
    </location>
</feature>
<feature type="compositionally biased region" description="Polar residues" evidence="2">
    <location>
        <begin position="339"/>
        <end position="363"/>
    </location>
</feature>
<dbReference type="EMBL" id="LN649232">
    <property type="protein sequence ID" value="CEI40491.1"/>
    <property type="molecule type" value="Genomic_DNA"/>
</dbReference>
<dbReference type="Proteomes" id="UP000245910">
    <property type="component" value="Chromosome IIII"/>
</dbReference>
<keyword evidence="3" id="KW-0812">Transmembrane</keyword>
<keyword evidence="3" id="KW-1133">Transmembrane helix</keyword>
<keyword evidence="3" id="KW-0472">Membrane</keyword>
<feature type="region of interest" description="Disordered" evidence="2">
    <location>
        <begin position="588"/>
        <end position="611"/>
    </location>
</feature>
<evidence type="ECO:0000313" key="4">
    <source>
        <dbReference type="EMBL" id="CEI40491.1"/>
    </source>
</evidence>
<feature type="region of interest" description="Disordered" evidence="2">
    <location>
        <begin position="1"/>
        <end position="40"/>
    </location>
</feature>
<feature type="region of interest" description="Disordered" evidence="2">
    <location>
        <begin position="811"/>
        <end position="834"/>
    </location>
</feature>
<feature type="compositionally biased region" description="Basic residues" evidence="2">
    <location>
        <begin position="1"/>
        <end position="14"/>
    </location>
</feature>
<feature type="transmembrane region" description="Helical" evidence="3">
    <location>
        <begin position="893"/>
        <end position="915"/>
    </location>
</feature>
<dbReference type="AlphaFoldDB" id="A0A2L2SQQ4"/>
<dbReference type="STRING" id="56646.A0A2L2SQQ4"/>
<feature type="region of interest" description="Disordered" evidence="2">
    <location>
        <begin position="502"/>
        <end position="526"/>
    </location>
</feature>
<keyword evidence="5" id="KW-1185">Reference proteome</keyword>
<feature type="compositionally biased region" description="Basic and acidic residues" evidence="2">
    <location>
        <begin position="591"/>
        <end position="606"/>
    </location>
</feature>
<feature type="compositionally biased region" description="Basic and acidic residues" evidence="2">
    <location>
        <begin position="191"/>
        <end position="200"/>
    </location>
</feature>
<evidence type="ECO:0000256" key="1">
    <source>
        <dbReference type="SAM" id="Coils"/>
    </source>
</evidence>
<feature type="region of interest" description="Disordered" evidence="2">
    <location>
        <begin position="65"/>
        <end position="130"/>
    </location>
</feature>
<name>A0A2L2SQQ4_9HYPO</name>
<evidence type="ECO:0000313" key="5">
    <source>
        <dbReference type="Proteomes" id="UP000245910"/>
    </source>
</evidence>
<feature type="coiled-coil region" evidence="1">
    <location>
        <begin position="278"/>
        <end position="305"/>
    </location>
</feature>
<feature type="compositionally biased region" description="Polar residues" evidence="2">
    <location>
        <begin position="18"/>
        <end position="29"/>
    </location>
</feature>
<sequence>MPKKPHWSSLRRRRASTDRPTTSARSRNASHARHEFSRRLTLGDMGEWLRERQEPAQSVTLGDVGDWFKNKLPSHCPERGGTLRTKEDWGKGGTSGTQLVSPARKNDSDSSTGWPLSEQPPAINRRTGQQSVIGGSDRLVDWNTTKNLSELLPEHSLLSKGKAATGQKPPTQRRWNNLGPPRVRNKLKQKAAGDDTESKNDKWEQMQSNAHGAQPFVPVMQVVSGILEVLEAKKKARKKAREDRESLIESGDYLGVQGINPQTGVLDLTSESGDSALSVRTEQKLANLETQAKNATSAVKRKEAEAEIAKIHFDRDIMKLRRQEKIEKQLAKWRRDTNKWSSVQEPDLSPITQSHRSTSVLSRRSSHRDHSVPKYEGLIDLSLPEDQPRQEQLPGITLSTNLRSRESANSSDTVVKTHLELLSHAALELFENDIRFRQSADELGLNGDLFAEHNDKTRNEQTDTGQAKMLWATTCPQTSPDLSTIDLPAVSRDKTLTLVKNVNETPSSRESNPQNSSIQGSTTSHKRFAIQSTVSKQDVFESLENQCRQANSHLMESREGRLNWEQPKMASSEPSPIVQLLLRRQASRVGRKADPLPQKEAERSATQDRLTALPSPTREAIAWPGLRNLPKTAKEIEASKDIVKKNLTQLNMLYQTILEIRDHDIQPICAQNTNHDTTNMYEVKEACASINTIITTGESATQAQTEPGSSQRATLRDNAKQFGSIPKESWAEFIAETRVSVRYSSDQFCVGEPSSVFDARAAGTNVQQHDDKGVGMEETGQTILVKDSAQLGNRCLLPGIDRTEPSEQAMKLGAQTSDSLQEHQDAEGDTADLSSNKYCQSQEGGLWEAIKEFVQTVNEYSTWLLRLYFGAIKPVFDTRSSYWRCADREDRGWVNLVSLCLALPLIFGLSMVLVWGMELTVIALNCMDEDQDCMDCMADEALAMFQRSLTGVYPYE</sequence>
<protein>
    <submittedName>
        <fullName evidence="4">Uncharacterized protein</fullName>
    </submittedName>
</protein>
<evidence type="ECO:0000256" key="3">
    <source>
        <dbReference type="SAM" id="Phobius"/>
    </source>
</evidence>
<evidence type="ECO:0000256" key="2">
    <source>
        <dbReference type="SAM" id="MobiDB-lite"/>
    </source>
</evidence>
<feature type="compositionally biased region" description="Polar residues" evidence="2">
    <location>
        <begin position="502"/>
        <end position="523"/>
    </location>
</feature>
<organism evidence="4 5">
    <name type="scientific">Fusarium venenatum</name>
    <dbReference type="NCBI Taxonomy" id="56646"/>
    <lineage>
        <taxon>Eukaryota</taxon>
        <taxon>Fungi</taxon>
        <taxon>Dikarya</taxon>
        <taxon>Ascomycota</taxon>
        <taxon>Pezizomycotina</taxon>
        <taxon>Sordariomycetes</taxon>
        <taxon>Hypocreomycetidae</taxon>
        <taxon>Hypocreales</taxon>
        <taxon>Nectriaceae</taxon>
        <taxon>Fusarium</taxon>
    </lineage>
</organism>